<dbReference type="AlphaFoldDB" id="D0LH61"/>
<evidence type="ECO:0000256" key="1">
    <source>
        <dbReference type="SAM" id="SignalP"/>
    </source>
</evidence>
<keyword evidence="4" id="KW-1185">Reference proteome</keyword>
<dbReference type="Proteomes" id="UP000001880">
    <property type="component" value="Chromosome"/>
</dbReference>
<dbReference type="eggNOG" id="COG1680">
    <property type="taxonomic scope" value="Bacteria"/>
</dbReference>
<dbReference type="PANTHER" id="PTHR43283">
    <property type="entry name" value="BETA-LACTAMASE-RELATED"/>
    <property type="match status" value="1"/>
</dbReference>
<dbReference type="InterPro" id="IPR012338">
    <property type="entry name" value="Beta-lactam/transpept-like"/>
</dbReference>
<feature type="domain" description="Beta-lactamase-related" evidence="2">
    <location>
        <begin position="97"/>
        <end position="364"/>
    </location>
</feature>
<evidence type="ECO:0000259" key="2">
    <source>
        <dbReference type="Pfam" id="PF00144"/>
    </source>
</evidence>
<evidence type="ECO:0000313" key="4">
    <source>
        <dbReference type="Proteomes" id="UP000001880"/>
    </source>
</evidence>
<keyword evidence="1" id="KW-0732">Signal</keyword>
<sequence>MSTGFRAPRRAPWRRRASAVTLGLAALLALSSAAGAEQRDAARARAEAELEAQAEASGASASEAACTLPRGVPASAFEPCALDEALSRAGELQRLQAVLVARDGDTVLARRFRGPRLTVPVNVKSVSKSIVSVLVGIAIAEGALPGVDQPIGDYFAEQLADDAEADDKRAITIGDLLSMRSGLERTSGGNYNDWVSSADWVAYALGRPLLRQPGTAMDYSTGNTHLLSAILTQATGMSTYAYAKAKLAEPLAIALPRWRRDPQGIYFGGNQMFLSPRALLRFGEMMRQGGVYREQQVVPGDWVQASTTPRTRSPYSGELYGYGWFVSQAAGHDMYFAWGYGGQHVFVVPDLALTIVVTSKTGGGRRFDHLVGIREMVEYLVLAGARVGD</sequence>
<dbReference type="RefSeq" id="WP_012830798.1">
    <property type="nucleotide sequence ID" value="NC_013440.1"/>
</dbReference>
<dbReference type="STRING" id="502025.Hoch_5729"/>
<protein>
    <submittedName>
        <fullName evidence="3">Beta-lactamase</fullName>
    </submittedName>
</protein>
<dbReference type="OrthoDB" id="9814204at2"/>
<feature type="chain" id="PRO_5003011245" evidence="1">
    <location>
        <begin position="37"/>
        <end position="389"/>
    </location>
</feature>
<dbReference type="EMBL" id="CP001804">
    <property type="protein sequence ID" value="ACY18206.1"/>
    <property type="molecule type" value="Genomic_DNA"/>
</dbReference>
<dbReference type="SUPFAM" id="SSF56601">
    <property type="entry name" value="beta-lactamase/transpeptidase-like"/>
    <property type="match status" value="1"/>
</dbReference>
<dbReference type="Pfam" id="PF00144">
    <property type="entry name" value="Beta-lactamase"/>
    <property type="match status" value="1"/>
</dbReference>
<feature type="signal peptide" evidence="1">
    <location>
        <begin position="1"/>
        <end position="36"/>
    </location>
</feature>
<dbReference type="InterPro" id="IPR001466">
    <property type="entry name" value="Beta-lactam-related"/>
</dbReference>
<name>D0LH61_HALO1</name>
<dbReference type="KEGG" id="hoh:Hoch_5729"/>
<gene>
    <name evidence="3" type="ordered locus">Hoch_5729</name>
</gene>
<proteinExistence type="predicted"/>
<dbReference type="MEROPS" id="S12.A23"/>
<organism evidence="3 4">
    <name type="scientific">Haliangium ochraceum (strain DSM 14365 / JCM 11303 / SMP-2)</name>
    <dbReference type="NCBI Taxonomy" id="502025"/>
    <lineage>
        <taxon>Bacteria</taxon>
        <taxon>Pseudomonadati</taxon>
        <taxon>Myxococcota</taxon>
        <taxon>Polyangia</taxon>
        <taxon>Haliangiales</taxon>
        <taxon>Kofleriaceae</taxon>
        <taxon>Haliangium</taxon>
    </lineage>
</organism>
<dbReference type="InterPro" id="IPR050789">
    <property type="entry name" value="Diverse_Enzym_Activities"/>
</dbReference>
<dbReference type="HOGENOM" id="CLU_030169_1_4_7"/>
<evidence type="ECO:0000313" key="3">
    <source>
        <dbReference type="EMBL" id="ACY18206.1"/>
    </source>
</evidence>
<dbReference type="PANTHER" id="PTHR43283:SF7">
    <property type="entry name" value="BETA-LACTAMASE-RELATED DOMAIN-CONTAINING PROTEIN"/>
    <property type="match status" value="1"/>
</dbReference>
<accession>D0LH61</accession>
<dbReference type="Gene3D" id="3.40.710.10">
    <property type="entry name" value="DD-peptidase/beta-lactamase superfamily"/>
    <property type="match status" value="1"/>
</dbReference>
<reference evidence="3 4" key="1">
    <citation type="journal article" date="2010" name="Stand. Genomic Sci.">
        <title>Complete genome sequence of Haliangium ochraceum type strain (SMP-2).</title>
        <authorList>
            <consortium name="US DOE Joint Genome Institute (JGI-PGF)"/>
            <person name="Ivanova N."/>
            <person name="Daum C."/>
            <person name="Lang E."/>
            <person name="Abt B."/>
            <person name="Kopitz M."/>
            <person name="Saunders E."/>
            <person name="Lapidus A."/>
            <person name="Lucas S."/>
            <person name="Glavina Del Rio T."/>
            <person name="Nolan M."/>
            <person name="Tice H."/>
            <person name="Copeland A."/>
            <person name="Cheng J.F."/>
            <person name="Chen F."/>
            <person name="Bruce D."/>
            <person name="Goodwin L."/>
            <person name="Pitluck S."/>
            <person name="Mavromatis K."/>
            <person name="Pati A."/>
            <person name="Mikhailova N."/>
            <person name="Chen A."/>
            <person name="Palaniappan K."/>
            <person name="Land M."/>
            <person name="Hauser L."/>
            <person name="Chang Y.J."/>
            <person name="Jeffries C.D."/>
            <person name="Detter J.C."/>
            <person name="Brettin T."/>
            <person name="Rohde M."/>
            <person name="Goker M."/>
            <person name="Bristow J."/>
            <person name="Markowitz V."/>
            <person name="Eisen J.A."/>
            <person name="Hugenholtz P."/>
            <person name="Kyrpides N.C."/>
            <person name="Klenk H.P."/>
        </authorList>
    </citation>
    <scope>NUCLEOTIDE SEQUENCE [LARGE SCALE GENOMIC DNA]</scope>
    <source>
        <strain evidence="4">DSM 14365 / CIP 107738 / JCM 11303 / AJ 13395 / SMP-2</strain>
    </source>
</reference>